<dbReference type="EMBL" id="VCKY01000168">
    <property type="protein sequence ID" value="TMR11050.1"/>
    <property type="molecule type" value="Genomic_DNA"/>
</dbReference>
<organism evidence="1 2">
    <name type="scientific">Nonomuraea turkmeniaca</name>
    <dbReference type="NCBI Taxonomy" id="103838"/>
    <lineage>
        <taxon>Bacteria</taxon>
        <taxon>Bacillati</taxon>
        <taxon>Actinomycetota</taxon>
        <taxon>Actinomycetes</taxon>
        <taxon>Streptosporangiales</taxon>
        <taxon>Streptosporangiaceae</taxon>
        <taxon>Nonomuraea</taxon>
    </lineage>
</organism>
<proteinExistence type="predicted"/>
<protein>
    <submittedName>
        <fullName evidence="1">Uncharacterized protein</fullName>
    </submittedName>
</protein>
<comment type="caution">
    <text evidence="1">The sequence shown here is derived from an EMBL/GenBank/DDBJ whole genome shotgun (WGS) entry which is preliminary data.</text>
</comment>
<dbReference type="OrthoDB" id="9863772at2"/>
<dbReference type="Proteomes" id="UP000309128">
    <property type="component" value="Unassembled WGS sequence"/>
</dbReference>
<accession>A0A5S4F4H0</accession>
<reference evidence="1 2" key="1">
    <citation type="submission" date="2019-05" db="EMBL/GenBank/DDBJ databases">
        <title>Draft genome sequence of Nonomuraea turkmeniaca DSM 43926.</title>
        <authorList>
            <person name="Saricaoglu S."/>
            <person name="Isik K."/>
        </authorList>
    </citation>
    <scope>NUCLEOTIDE SEQUENCE [LARGE SCALE GENOMIC DNA]</scope>
    <source>
        <strain evidence="1 2">DSM 43926</strain>
    </source>
</reference>
<evidence type="ECO:0000313" key="1">
    <source>
        <dbReference type="EMBL" id="TMR11050.1"/>
    </source>
</evidence>
<dbReference type="AlphaFoldDB" id="A0A5S4F4H0"/>
<evidence type="ECO:0000313" key="2">
    <source>
        <dbReference type="Proteomes" id="UP000309128"/>
    </source>
</evidence>
<sequence length="90" mass="9692">MTPEEVEAAAARAVDHLESQIRERDAAEEKADAHLFALSVVTAMRGQGWRPTPAKAAPVLEQQIGPPPHPETAHRGAELVRAALRGEEVP</sequence>
<name>A0A5S4F4H0_9ACTN</name>
<gene>
    <name evidence="1" type="ORF">ETD86_37020</name>
</gene>
<dbReference type="RefSeq" id="WP_138671299.1">
    <property type="nucleotide sequence ID" value="NZ_VCKY01000168.1"/>
</dbReference>
<keyword evidence="2" id="KW-1185">Reference proteome</keyword>